<dbReference type="InterPro" id="IPR025325">
    <property type="entry name" value="DUF4231"/>
</dbReference>
<proteinExistence type="predicted"/>
<keyword evidence="1" id="KW-0472">Membrane</keyword>
<keyword evidence="3" id="KW-1185">Reference proteome</keyword>
<evidence type="ECO:0000256" key="1">
    <source>
        <dbReference type="SAM" id="Phobius"/>
    </source>
</evidence>
<dbReference type="Proteomes" id="UP000824969">
    <property type="component" value="Chromosome"/>
</dbReference>
<dbReference type="Pfam" id="PF14015">
    <property type="entry name" value="DUF4231"/>
    <property type="match status" value="1"/>
</dbReference>
<protein>
    <recommendedName>
        <fullName evidence="4">DUF4231 domain-containing protein</fullName>
    </recommendedName>
</protein>
<evidence type="ECO:0000313" key="3">
    <source>
        <dbReference type="Proteomes" id="UP000824969"/>
    </source>
</evidence>
<evidence type="ECO:0000313" key="2">
    <source>
        <dbReference type="EMBL" id="BBL68757.1"/>
    </source>
</evidence>
<evidence type="ECO:0008006" key="4">
    <source>
        <dbReference type="Google" id="ProtNLM"/>
    </source>
</evidence>
<gene>
    <name evidence="2" type="ORF">MchiMG62_19380</name>
</gene>
<accession>A0ABM7H7J9</accession>
<dbReference type="EMBL" id="AP019781">
    <property type="protein sequence ID" value="BBL68757.1"/>
    <property type="molecule type" value="Genomic_DNA"/>
</dbReference>
<name>A0ABM7H7J9_9EURY</name>
<keyword evidence="1" id="KW-0812">Transmembrane</keyword>
<sequence>MQNEFESPSGNPTMERLEAQIQWYSRKSQHSQKWYKRLKIMAIIAAAAIPVFAAISVPASLIGGLGALIVILEGIQGMNQYQHNWITYRSTAEALKHEKYLFLGNAGPYQDTAKPLPLLADRVEALISREHAQWIAQLGTEGREKRGEE</sequence>
<reference evidence="2 3" key="1">
    <citation type="submission" date="2019-06" db="EMBL/GenBank/DDBJ databases">
        <title>Complete genome sequence of Methanoculleus chikugoensis strain MG62.</title>
        <authorList>
            <person name="Asakawa S."/>
            <person name="Dianou D."/>
        </authorList>
    </citation>
    <scope>NUCLEOTIDE SEQUENCE [LARGE SCALE GENOMIC DNA]</scope>
    <source>
        <strain evidence="2 3">MG62</strain>
    </source>
</reference>
<dbReference type="NCBIfam" id="NF033634">
    <property type="entry name" value="SLATT_1"/>
    <property type="match status" value="1"/>
</dbReference>
<feature type="transmembrane region" description="Helical" evidence="1">
    <location>
        <begin position="40"/>
        <end position="72"/>
    </location>
</feature>
<organism evidence="2 3">
    <name type="scientific">Methanoculleus chikugoensis</name>
    <dbReference type="NCBI Taxonomy" id="118126"/>
    <lineage>
        <taxon>Archaea</taxon>
        <taxon>Methanobacteriati</taxon>
        <taxon>Methanobacteriota</taxon>
        <taxon>Stenosarchaea group</taxon>
        <taxon>Methanomicrobia</taxon>
        <taxon>Methanomicrobiales</taxon>
        <taxon>Methanomicrobiaceae</taxon>
        <taxon>Methanoculleus</taxon>
    </lineage>
</organism>
<keyword evidence="1" id="KW-1133">Transmembrane helix</keyword>